<organism evidence="3 4">
    <name type="scientific">Saprolegnia diclina (strain VS20)</name>
    <dbReference type="NCBI Taxonomy" id="1156394"/>
    <lineage>
        <taxon>Eukaryota</taxon>
        <taxon>Sar</taxon>
        <taxon>Stramenopiles</taxon>
        <taxon>Oomycota</taxon>
        <taxon>Saprolegniomycetes</taxon>
        <taxon>Saprolegniales</taxon>
        <taxon>Saprolegniaceae</taxon>
        <taxon>Saprolegnia</taxon>
    </lineage>
</organism>
<evidence type="ECO:0008006" key="5">
    <source>
        <dbReference type="Google" id="ProtNLM"/>
    </source>
</evidence>
<proteinExistence type="predicted"/>
<sequence length="96" mass="9577">MAMAHVVSLLVLVVAGSSAANLPNATEMATVVAATPAVAPTAEVLSSNAVALALTVAVAGAALLLVLLAQRKRRQAANAATSILVTKTPAHSIWIL</sequence>
<evidence type="ECO:0000313" key="3">
    <source>
        <dbReference type="EMBL" id="EQC26572.1"/>
    </source>
</evidence>
<keyword evidence="2" id="KW-0732">Signal</keyword>
<feature type="transmembrane region" description="Helical" evidence="1">
    <location>
        <begin position="49"/>
        <end position="69"/>
    </location>
</feature>
<feature type="signal peptide" evidence="2">
    <location>
        <begin position="1"/>
        <end position="19"/>
    </location>
</feature>
<keyword evidence="1" id="KW-0472">Membrane</keyword>
<feature type="chain" id="PRO_5004571136" description="Gram-positive cocci surface proteins LPxTG domain-containing protein" evidence="2">
    <location>
        <begin position="20"/>
        <end position="96"/>
    </location>
</feature>
<dbReference type="InParanoid" id="T0RAK5"/>
<reference evidence="3 4" key="1">
    <citation type="submission" date="2012-04" db="EMBL/GenBank/DDBJ databases">
        <title>The Genome Sequence of Saprolegnia declina VS20.</title>
        <authorList>
            <consortium name="The Broad Institute Genome Sequencing Platform"/>
            <person name="Russ C."/>
            <person name="Nusbaum C."/>
            <person name="Tyler B."/>
            <person name="van West P."/>
            <person name="Dieguez-Uribeondo J."/>
            <person name="de Bruijn I."/>
            <person name="Tripathy S."/>
            <person name="Jiang R."/>
            <person name="Young S.K."/>
            <person name="Zeng Q."/>
            <person name="Gargeya S."/>
            <person name="Fitzgerald M."/>
            <person name="Haas B."/>
            <person name="Abouelleil A."/>
            <person name="Alvarado L."/>
            <person name="Arachchi H.M."/>
            <person name="Berlin A."/>
            <person name="Chapman S.B."/>
            <person name="Goldberg J."/>
            <person name="Griggs A."/>
            <person name="Gujja S."/>
            <person name="Hansen M."/>
            <person name="Howarth C."/>
            <person name="Imamovic A."/>
            <person name="Larimer J."/>
            <person name="McCowen C."/>
            <person name="Montmayeur A."/>
            <person name="Murphy C."/>
            <person name="Neiman D."/>
            <person name="Pearson M."/>
            <person name="Priest M."/>
            <person name="Roberts A."/>
            <person name="Saif S."/>
            <person name="Shea T."/>
            <person name="Sisk P."/>
            <person name="Sykes S."/>
            <person name="Wortman J."/>
            <person name="Nusbaum C."/>
            <person name="Birren B."/>
        </authorList>
    </citation>
    <scope>NUCLEOTIDE SEQUENCE [LARGE SCALE GENOMIC DNA]</scope>
    <source>
        <strain evidence="3 4">VS20</strain>
    </source>
</reference>
<evidence type="ECO:0000256" key="2">
    <source>
        <dbReference type="SAM" id="SignalP"/>
    </source>
</evidence>
<dbReference type="EMBL" id="JH767227">
    <property type="protein sequence ID" value="EQC26572.1"/>
    <property type="molecule type" value="Genomic_DNA"/>
</dbReference>
<keyword evidence="1" id="KW-1133">Transmembrane helix</keyword>
<accession>T0RAK5</accession>
<keyword evidence="1" id="KW-0812">Transmembrane</keyword>
<dbReference type="AlphaFoldDB" id="T0RAK5"/>
<keyword evidence="4" id="KW-1185">Reference proteome</keyword>
<dbReference type="Proteomes" id="UP000030762">
    <property type="component" value="Unassembled WGS sequence"/>
</dbReference>
<gene>
    <name evidence="3" type="ORF">SDRG_15602</name>
</gene>
<dbReference type="GeneID" id="19956329"/>
<evidence type="ECO:0000256" key="1">
    <source>
        <dbReference type="SAM" id="Phobius"/>
    </source>
</evidence>
<protein>
    <recommendedName>
        <fullName evidence="5">Gram-positive cocci surface proteins LPxTG domain-containing protein</fullName>
    </recommendedName>
</protein>
<dbReference type="VEuPathDB" id="FungiDB:SDRG_15602"/>
<dbReference type="RefSeq" id="XP_008620002.1">
    <property type="nucleotide sequence ID" value="XM_008621780.1"/>
</dbReference>
<evidence type="ECO:0000313" key="4">
    <source>
        <dbReference type="Proteomes" id="UP000030762"/>
    </source>
</evidence>
<name>T0RAK5_SAPDV</name>